<dbReference type="SUPFAM" id="SSF69118">
    <property type="entry name" value="AhpD-like"/>
    <property type="match status" value="1"/>
</dbReference>
<accession>A0A8J3N0K4</accession>
<comment type="caution">
    <text evidence="2">The sequence shown here is derived from an EMBL/GenBank/DDBJ whole genome shotgun (WGS) entry which is preliminary data.</text>
</comment>
<dbReference type="InterPro" id="IPR029032">
    <property type="entry name" value="AhpD-like"/>
</dbReference>
<dbReference type="PANTHER" id="PTHR33930:SF2">
    <property type="entry name" value="BLR3452 PROTEIN"/>
    <property type="match status" value="1"/>
</dbReference>
<evidence type="ECO:0000313" key="2">
    <source>
        <dbReference type="EMBL" id="GHO94314.1"/>
    </source>
</evidence>
<name>A0A8J3N0K4_9CHLR</name>
<dbReference type="GO" id="GO:0051920">
    <property type="term" value="F:peroxiredoxin activity"/>
    <property type="evidence" value="ECO:0007669"/>
    <property type="project" value="InterPro"/>
</dbReference>
<dbReference type="Proteomes" id="UP000597444">
    <property type="component" value="Unassembled WGS sequence"/>
</dbReference>
<organism evidence="2 3">
    <name type="scientific">Reticulibacter mediterranei</name>
    <dbReference type="NCBI Taxonomy" id="2778369"/>
    <lineage>
        <taxon>Bacteria</taxon>
        <taxon>Bacillati</taxon>
        <taxon>Chloroflexota</taxon>
        <taxon>Ktedonobacteria</taxon>
        <taxon>Ktedonobacterales</taxon>
        <taxon>Reticulibacteraceae</taxon>
        <taxon>Reticulibacter</taxon>
    </lineage>
</organism>
<reference evidence="2" key="1">
    <citation type="submission" date="2020-10" db="EMBL/GenBank/DDBJ databases">
        <title>Taxonomic study of unclassified bacteria belonging to the class Ktedonobacteria.</title>
        <authorList>
            <person name="Yabe S."/>
            <person name="Wang C.M."/>
            <person name="Zheng Y."/>
            <person name="Sakai Y."/>
            <person name="Cavaletti L."/>
            <person name="Monciardini P."/>
            <person name="Donadio S."/>
        </authorList>
    </citation>
    <scope>NUCLEOTIDE SEQUENCE</scope>
    <source>
        <strain evidence="2">ID150040</strain>
    </source>
</reference>
<gene>
    <name evidence="2" type="ORF">KSF_043620</name>
</gene>
<proteinExistence type="predicted"/>
<dbReference type="Gene3D" id="1.20.1290.10">
    <property type="entry name" value="AhpD-like"/>
    <property type="match status" value="1"/>
</dbReference>
<dbReference type="Pfam" id="PF02627">
    <property type="entry name" value="CMD"/>
    <property type="match status" value="1"/>
</dbReference>
<protein>
    <recommendedName>
        <fullName evidence="1">Carboxymuconolactone decarboxylase-like domain-containing protein</fullName>
    </recommendedName>
</protein>
<dbReference type="EMBL" id="BNJK01000001">
    <property type="protein sequence ID" value="GHO94314.1"/>
    <property type="molecule type" value="Genomic_DNA"/>
</dbReference>
<evidence type="ECO:0000313" key="3">
    <source>
        <dbReference type="Proteomes" id="UP000597444"/>
    </source>
</evidence>
<dbReference type="InterPro" id="IPR003779">
    <property type="entry name" value="CMD-like"/>
</dbReference>
<sequence length="104" mass="11125">MAMSAGFYTVMREAPETLQAWLQADKVMQEHSALDAKTAELAYLAVLAALGLEKGIVFHAAEAKKMGASRAEVLSAVLVGLPAAGMRVMECAAEVVRPFDEDEQ</sequence>
<dbReference type="PANTHER" id="PTHR33930">
    <property type="entry name" value="ALKYL HYDROPEROXIDE REDUCTASE AHPD"/>
    <property type="match status" value="1"/>
</dbReference>
<keyword evidence="3" id="KW-1185">Reference proteome</keyword>
<dbReference type="AlphaFoldDB" id="A0A8J3N0K4"/>
<feature type="domain" description="Carboxymuconolactone decarboxylase-like" evidence="1">
    <location>
        <begin position="15"/>
        <end position="95"/>
    </location>
</feature>
<evidence type="ECO:0000259" key="1">
    <source>
        <dbReference type="Pfam" id="PF02627"/>
    </source>
</evidence>